<gene>
    <name evidence="2" type="ORF">BWQ96_00045</name>
</gene>
<reference evidence="2 3" key="1">
    <citation type="journal article" date="2018" name="Mol. Biol. Evol.">
        <title>Analysis of the draft genome of the red seaweed Gracilariopsis chorda provides insights into genome size evolution in Rhodophyta.</title>
        <authorList>
            <person name="Lee J."/>
            <person name="Yang E.C."/>
            <person name="Graf L."/>
            <person name="Yang J.H."/>
            <person name="Qiu H."/>
            <person name="Zel Zion U."/>
            <person name="Chan C.X."/>
            <person name="Stephens T.G."/>
            <person name="Weber A.P.M."/>
            <person name="Boo G.H."/>
            <person name="Boo S.M."/>
            <person name="Kim K.M."/>
            <person name="Shin Y."/>
            <person name="Jung M."/>
            <person name="Lee S.J."/>
            <person name="Yim H.S."/>
            <person name="Lee J.H."/>
            <person name="Bhattacharya D."/>
            <person name="Yoon H.S."/>
        </authorList>
    </citation>
    <scope>NUCLEOTIDE SEQUENCE [LARGE SCALE GENOMIC DNA]</scope>
    <source>
        <strain evidence="2 3">SKKU-2015</strain>
        <tissue evidence="2">Whole body</tissue>
    </source>
</reference>
<protein>
    <submittedName>
        <fullName evidence="2">Uncharacterized protein</fullName>
    </submittedName>
</protein>
<dbReference type="AlphaFoldDB" id="A0A2V3J645"/>
<organism evidence="2 3">
    <name type="scientific">Gracilariopsis chorda</name>
    <dbReference type="NCBI Taxonomy" id="448386"/>
    <lineage>
        <taxon>Eukaryota</taxon>
        <taxon>Rhodophyta</taxon>
        <taxon>Florideophyceae</taxon>
        <taxon>Rhodymeniophycidae</taxon>
        <taxon>Gracilariales</taxon>
        <taxon>Gracilariaceae</taxon>
        <taxon>Gracilariopsis</taxon>
    </lineage>
</organism>
<comment type="caution">
    <text evidence="2">The sequence shown here is derived from an EMBL/GenBank/DDBJ whole genome shotgun (WGS) entry which is preliminary data.</text>
</comment>
<dbReference type="EMBL" id="NBIV01000001">
    <property type="protein sequence ID" value="PXF49885.1"/>
    <property type="molecule type" value="Genomic_DNA"/>
</dbReference>
<keyword evidence="3" id="KW-1185">Reference proteome</keyword>
<evidence type="ECO:0000313" key="3">
    <source>
        <dbReference type="Proteomes" id="UP000247409"/>
    </source>
</evidence>
<accession>A0A2V3J645</accession>
<proteinExistence type="predicted"/>
<sequence length="399" mass="44069">MARPIPQAPLQRFPSETKEVVVRLWKEDVAKINKSLEALAPSSPLPTIPSPVRGKYFVSEPNITALMRAAIDFRNALIPDGEEKYIQFSSSVSDEKLNADAKDALEMIMIQKIGIEYGKFSCGLASRRTHVSQCEAVVRTACAWKDFLVYKQSSNLWCIRWLAEQKMKSKGRLPVARRVQHFQSTPVNCIPGNLSETVNQENDDIHNFTDPGHQANDFHGREHVNVVIIIRNSSNVPGPAENNSSPAYHGLKREGATQKASPVLDRTSGGHGRALTSMRAAEREHENINQALPPPSSLIFIPARQSPSEADETVRNLHSAENDQPISGTGNLVWLTVSARELENMNPSVRYSTPVHAPACGSSSKDNQTHKNTTHTHICGSWVQARDVGRTEIPLTGPK</sequence>
<name>A0A2V3J645_9FLOR</name>
<feature type="region of interest" description="Disordered" evidence="1">
    <location>
        <begin position="253"/>
        <end position="272"/>
    </location>
</feature>
<dbReference type="Proteomes" id="UP000247409">
    <property type="component" value="Unassembled WGS sequence"/>
</dbReference>
<evidence type="ECO:0000313" key="2">
    <source>
        <dbReference type="EMBL" id="PXF49885.1"/>
    </source>
</evidence>
<evidence type="ECO:0000256" key="1">
    <source>
        <dbReference type="SAM" id="MobiDB-lite"/>
    </source>
</evidence>